<dbReference type="Gene3D" id="1.10.630.10">
    <property type="entry name" value="Cytochrome P450"/>
    <property type="match status" value="1"/>
</dbReference>
<evidence type="ECO:0000256" key="5">
    <source>
        <dbReference type="ARBA" id="ARBA00022692"/>
    </source>
</evidence>
<dbReference type="Proteomes" id="UP001341840">
    <property type="component" value="Unassembled WGS sequence"/>
</dbReference>
<evidence type="ECO:0000313" key="12">
    <source>
        <dbReference type="EMBL" id="MED6207466.1"/>
    </source>
</evidence>
<dbReference type="PANTHER" id="PTHR47953">
    <property type="entry name" value="OS08G0105600 PROTEIN"/>
    <property type="match status" value="1"/>
</dbReference>
<name>A0ABU6YC20_9FABA</name>
<evidence type="ECO:0000256" key="6">
    <source>
        <dbReference type="ARBA" id="ARBA00022723"/>
    </source>
</evidence>
<sequence length="88" mass="10104">MLAARNSAADLFPSVKVFQVMSKTKTRVEELHKKTDKILQDIIDDHKNGKSSHHYEEVVEDLVDVLLKFQKEDSEFPLDDHSIKAVVQ</sequence>
<comment type="similarity">
    <text evidence="3">Belongs to the cytochrome P450 family.</text>
</comment>
<keyword evidence="6" id="KW-0479">Metal-binding</keyword>
<keyword evidence="7" id="KW-1133">Transmembrane helix</keyword>
<dbReference type="PANTHER" id="PTHR47953:SF19">
    <property type="entry name" value="OS06G0641600 PROTEIN"/>
    <property type="match status" value="1"/>
</dbReference>
<gene>
    <name evidence="12" type="ORF">PIB30_036141</name>
</gene>
<keyword evidence="10" id="KW-0503">Monooxygenase</keyword>
<feature type="non-terminal residue" evidence="12">
    <location>
        <position position="88"/>
    </location>
</feature>
<keyword evidence="4" id="KW-0349">Heme</keyword>
<evidence type="ECO:0000256" key="2">
    <source>
        <dbReference type="ARBA" id="ARBA00004167"/>
    </source>
</evidence>
<comment type="caution">
    <text evidence="12">The sequence shown here is derived from an EMBL/GenBank/DDBJ whole genome shotgun (WGS) entry which is preliminary data.</text>
</comment>
<organism evidence="12 13">
    <name type="scientific">Stylosanthes scabra</name>
    <dbReference type="NCBI Taxonomy" id="79078"/>
    <lineage>
        <taxon>Eukaryota</taxon>
        <taxon>Viridiplantae</taxon>
        <taxon>Streptophyta</taxon>
        <taxon>Embryophyta</taxon>
        <taxon>Tracheophyta</taxon>
        <taxon>Spermatophyta</taxon>
        <taxon>Magnoliopsida</taxon>
        <taxon>eudicotyledons</taxon>
        <taxon>Gunneridae</taxon>
        <taxon>Pentapetalae</taxon>
        <taxon>rosids</taxon>
        <taxon>fabids</taxon>
        <taxon>Fabales</taxon>
        <taxon>Fabaceae</taxon>
        <taxon>Papilionoideae</taxon>
        <taxon>50 kb inversion clade</taxon>
        <taxon>dalbergioids sensu lato</taxon>
        <taxon>Dalbergieae</taxon>
        <taxon>Pterocarpus clade</taxon>
        <taxon>Stylosanthes</taxon>
    </lineage>
</organism>
<evidence type="ECO:0000256" key="9">
    <source>
        <dbReference type="ARBA" id="ARBA00023004"/>
    </source>
</evidence>
<dbReference type="SUPFAM" id="SSF48264">
    <property type="entry name" value="Cytochrome P450"/>
    <property type="match status" value="1"/>
</dbReference>
<dbReference type="InterPro" id="IPR052306">
    <property type="entry name" value="CYP450_71D"/>
</dbReference>
<evidence type="ECO:0000256" key="1">
    <source>
        <dbReference type="ARBA" id="ARBA00001971"/>
    </source>
</evidence>
<evidence type="ECO:0000313" key="13">
    <source>
        <dbReference type="Proteomes" id="UP001341840"/>
    </source>
</evidence>
<reference evidence="12 13" key="1">
    <citation type="journal article" date="2023" name="Plants (Basel)">
        <title>Bridging the Gap: Combining Genomics and Transcriptomics Approaches to Understand Stylosanthes scabra, an Orphan Legume from the Brazilian Caatinga.</title>
        <authorList>
            <person name="Ferreira-Neto J.R.C."/>
            <person name="da Silva M.D."/>
            <person name="Binneck E."/>
            <person name="de Melo N.F."/>
            <person name="da Silva R.H."/>
            <person name="de Melo A.L.T.M."/>
            <person name="Pandolfi V."/>
            <person name="Bustamante F.O."/>
            <person name="Brasileiro-Vidal A.C."/>
            <person name="Benko-Iseppon A.M."/>
        </authorList>
    </citation>
    <scope>NUCLEOTIDE SEQUENCE [LARGE SCALE GENOMIC DNA]</scope>
    <source>
        <tissue evidence="12">Leaves</tissue>
    </source>
</reference>
<evidence type="ECO:0000256" key="7">
    <source>
        <dbReference type="ARBA" id="ARBA00022989"/>
    </source>
</evidence>
<keyword evidence="13" id="KW-1185">Reference proteome</keyword>
<accession>A0ABU6YC20</accession>
<keyword evidence="5" id="KW-0812">Transmembrane</keyword>
<evidence type="ECO:0000256" key="10">
    <source>
        <dbReference type="ARBA" id="ARBA00023033"/>
    </source>
</evidence>
<keyword evidence="8" id="KW-0560">Oxidoreductase</keyword>
<dbReference type="EMBL" id="JASCZI010241831">
    <property type="protein sequence ID" value="MED6207466.1"/>
    <property type="molecule type" value="Genomic_DNA"/>
</dbReference>
<protein>
    <submittedName>
        <fullName evidence="12">Uncharacterized protein</fullName>
    </submittedName>
</protein>
<comment type="subcellular location">
    <subcellularLocation>
        <location evidence="2">Membrane</location>
        <topology evidence="2">Single-pass membrane protein</topology>
    </subcellularLocation>
</comment>
<evidence type="ECO:0000256" key="8">
    <source>
        <dbReference type="ARBA" id="ARBA00023002"/>
    </source>
</evidence>
<keyword evidence="9" id="KW-0408">Iron</keyword>
<evidence type="ECO:0000256" key="4">
    <source>
        <dbReference type="ARBA" id="ARBA00022617"/>
    </source>
</evidence>
<proteinExistence type="inferred from homology"/>
<evidence type="ECO:0000256" key="11">
    <source>
        <dbReference type="ARBA" id="ARBA00023136"/>
    </source>
</evidence>
<dbReference type="InterPro" id="IPR036396">
    <property type="entry name" value="Cyt_P450_sf"/>
</dbReference>
<comment type="cofactor">
    <cofactor evidence="1">
        <name>heme</name>
        <dbReference type="ChEBI" id="CHEBI:30413"/>
    </cofactor>
</comment>
<evidence type="ECO:0000256" key="3">
    <source>
        <dbReference type="ARBA" id="ARBA00010617"/>
    </source>
</evidence>
<keyword evidence="11" id="KW-0472">Membrane</keyword>